<feature type="compositionally biased region" description="Gly residues" evidence="1">
    <location>
        <begin position="70"/>
        <end position="80"/>
    </location>
</feature>
<dbReference type="Proteomes" id="UP001189429">
    <property type="component" value="Unassembled WGS sequence"/>
</dbReference>
<comment type="caution">
    <text evidence="2">The sequence shown here is derived from an EMBL/GenBank/DDBJ whole genome shotgun (WGS) entry which is preliminary data.</text>
</comment>
<feature type="region of interest" description="Disordered" evidence="1">
    <location>
        <begin position="1"/>
        <end position="85"/>
    </location>
</feature>
<feature type="compositionally biased region" description="Low complexity" evidence="1">
    <location>
        <begin position="9"/>
        <end position="18"/>
    </location>
</feature>
<dbReference type="SUPFAM" id="SSF54928">
    <property type="entry name" value="RNA-binding domain, RBD"/>
    <property type="match status" value="1"/>
</dbReference>
<evidence type="ECO:0000256" key="1">
    <source>
        <dbReference type="SAM" id="MobiDB-lite"/>
    </source>
</evidence>
<evidence type="ECO:0000313" key="2">
    <source>
        <dbReference type="EMBL" id="CAK0896676.1"/>
    </source>
</evidence>
<dbReference type="EMBL" id="CAUYUJ010020226">
    <property type="protein sequence ID" value="CAK0896676.1"/>
    <property type="molecule type" value="Genomic_DNA"/>
</dbReference>
<accession>A0ABN9XAW6</accession>
<protein>
    <recommendedName>
        <fullName evidence="4">RRM domain-containing protein</fullName>
    </recommendedName>
</protein>
<feature type="compositionally biased region" description="Low complexity" evidence="1">
    <location>
        <begin position="45"/>
        <end position="69"/>
    </location>
</feature>
<gene>
    <name evidence="2" type="ORF">PCOR1329_LOCUS75077</name>
</gene>
<name>A0ABN9XAW6_9DINO</name>
<reference evidence="2" key="1">
    <citation type="submission" date="2023-10" db="EMBL/GenBank/DDBJ databases">
        <authorList>
            <person name="Chen Y."/>
            <person name="Shah S."/>
            <person name="Dougan E. K."/>
            <person name="Thang M."/>
            <person name="Chan C."/>
        </authorList>
    </citation>
    <scope>NUCLEOTIDE SEQUENCE [LARGE SCALE GENOMIC DNA]</scope>
</reference>
<keyword evidence="3" id="KW-1185">Reference proteome</keyword>
<proteinExistence type="predicted"/>
<organism evidence="2 3">
    <name type="scientific">Prorocentrum cordatum</name>
    <dbReference type="NCBI Taxonomy" id="2364126"/>
    <lineage>
        <taxon>Eukaryota</taxon>
        <taxon>Sar</taxon>
        <taxon>Alveolata</taxon>
        <taxon>Dinophyceae</taxon>
        <taxon>Prorocentrales</taxon>
        <taxon>Prorocentraceae</taxon>
        <taxon>Prorocentrum</taxon>
    </lineage>
</organism>
<dbReference type="InterPro" id="IPR035979">
    <property type="entry name" value="RBD_domain_sf"/>
</dbReference>
<evidence type="ECO:0008006" key="4">
    <source>
        <dbReference type="Google" id="ProtNLM"/>
    </source>
</evidence>
<feature type="compositionally biased region" description="Pro residues" evidence="1">
    <location>
        <begin position="19"/>
        <end position="32"/>
    </location>
</feature>
<sequence length="256" mass="26510">MAHPWRSVADAPPATAEAPVPPPPSGGYPPWPVSLVRLGPRRDPGAGAALPLSSLAPPRGPAGPALGEPGAQGGAPGRGGASAQQVLRGPAVHALAGRGALRQRLAEQGAARQGLAGRRALQELEAGQAAPRGGAGLRDFTTVRLKGVMSSLTPQELVEVLNGSGCRSSFDFVFVPKDTKRGIVRGGSIAFVNFSNATAARDFCQRFHQSTLPGVSLPGVRLDVSPSNVQGFQANLDLRMMSEHHRKGLLLELCVL</sequence>
<evidence type="ECO:0000313" key="3">
    <source>
        <dbReference type="Proteomes" id="UP001189429"/>
    </source>
</evidence>